<evidence type="ECO:0000256" key="2">
    <source>
        <dbReference type="ARBA" id="ARBA00006432"/>
    </source>
</evidence>
<dbReference type="Pfam" id="PF00296">
    <property type="entry name" value="Bac_luciferase"/>
    <property type="match status" value="1"/>
</dbReference>
<dbReference type="SUPFAM" id="SSF47336">
    <property type="entry name" value="ACP-like"/>
    <property type="match status" value="4"/>
</dbReference>
<evidence type="ECO:0000256" key="5">
    <source>
        <dbReference type="ARBA" id="ARBA00022832"/>
    </source>
</evidence>
<dbReference type="CDD" id="cd05931">
    <property type="entry name" value="FAAL"/>
    <property type="match status" value="1"/>
</dbReference>
<dbReference type="Gene3D" id="3.30.559.30">
    <property type="entry name" value="Nonribosomal peptide synthetase, condensation domain"/>
    <property type="match status" value="3"/>
</dbReference>
<dbReference type="CDD" id="cd17643">
    <property type="entry name" value="A_NRPS_Cytc1-like"/>
    <property type="match status" value="1"/>
</dbReference>
<dbReference type="FunFam" id="3.40.50.980:FF:000001">
    <property type="entry name" value="Non-ribosomal peptide synthetase"/>
    <property type="match status" value="3"/>
</dbReference>
<evidence type="ECO:0000256" key="4">
    <source>
        <dbReference type="ARBA" id="ARBA00022553"/>
    </source>
</evidence>
<dbReference type="InterPro" id="IPR006162">
    <property type="entry name" value="Ppantetheine_attach_site"/>
</dbReference>
<dbReference type="Gene3D" id="3.40.50.1820">
    <property type="entry name" value="alpha/beta hydrolase"/>
    <property type="match status" value="1"/>
</dbReference>
<dbReference type="GO" id="GO:0044550">
    <property type="term" value="P:secondary metabolite biosynthetic process"/>
    <property type="evidence" value="ECO:0007669"/>
    <property type="project" value="UniProtKB-ARBA"/>
</dbReference>
<keyword evidence="6" id="KW-0443">Lipid metabolism</keyword>
<keyword evidence="5" id="KW-0276">Fatty acid metabolism</keyword>
<keyword evidence="7" id="KW-0472">Membrane</keyword>
<dbReference type="InterPro" id="IPR001242">
    <property type="entry name" value="Condensation_dom"/>
</dbReference>
<dbReference type="EMBL" id="CAACVJ010000301">
    <property type="protein sequence ID" value="VEP15781.1"/>
    <property type="molecule type" value="Genomic_DNA"/>
</dbReference>
<evidence type="ECO:0000259" key="8">
    <source>
        <dbReference type="PROSITE" id="PS50075"/>
    </source>
</evidence>
<dbReference type="InterPro" id="IPR029058">
    <property type="entry name" value="AB_hydrolase_fold"/>
</dbReference>
<evidence type="ECO:0000256" key="7">
    <source>
        <dbReference type="SAM" id="Phobius"/>
    </source>
</evidence>
<dbReference type="GO" id="GO:0006631">
    <property type="term" value="P:fatty acid metabolic process"/>
    <property type="evidence" value="ECO:0007669"/>
    <property type="project" value="UniProtKB-KW"/>
</dbReference>
<keyword evidence="7" id="KW-1133">Transmembrane helix</keyword>
<feature type="domain" description="Carrier" evidence="8">
    <location>
        <begin position="2165"/>
        <end position="2240"/>
    </location>
</feature>
<dbReference type="InterPro" id="IPR020845">
    <property type="entry name" value="AMP-binding_CS"/>
</dbReference>
<dbReference type="Pfam" id="PF13193">
    <property type="entry name" value="AMP-binding_C"/>
    <property type="match status" value="3"/>
</dbReference>
<dbReference type="InterPro" id="IPR025110">
    <property type="entry name" value="AMP-bd_C"/>
</dbReference>
<evidence type="ECO:0000256" key="6">
    <source>
        <dbReference type="ARBA" id="ARBA00023098"/>
    </source>
</evidence>
<proteinExistence type="inferred from homology"/>
<dbReference type="GO" id="GO:0043041">
    <property type="term" value="P:amino acid activation for nonribosomal peptide biosynthetic process"/>
    <property type="evidence" value="ECO:0007669"/>
    <property type="project" value="TreeGrafter"/>
</dbReference>
<dbReference type="Gene3D" id="3.20.20.30">
    <property type="entry name" value="Luciferase-like domain"/>
    <property type="match status" value="1"/>
</dbReference>
<evidence type="ECO:0000256" key="3">
    <source>
        <dbReference type="ARBA" id="ARBA00022450"/>
    </source>
</evidence>
<dbReference type="SUPFAM" id="SSF56801">
    <property type="entry name" value="Acetyl-CoA synthetase-like"/>
    <property type="match status" value="4"/>
</dbReference>
<dbReference type="InterPro" id="IPR036736">
    <property type="entry name" value="ACP-like_sf"/>
</dbReference>
<keyword evidence="10" id="KW-1185">Reference proteome</keyword>
<dbReference type="Gene3D" id="3.40.50.980">
    <property type="match status" value="6"/>
</dbReference>
<dbReference type="Pfam" id="PF00550">
    <property type="entry name" value="PP-binding"/>
    <property type="match status" value="4"/>
</dbReference>
<dbReference type="FunFam" id="3.30.300.30:FF:000010">
    <property type="entry name" value="Enterobactin synthetase component F"/>
    <property type="match status" value="1"/>
</dbReference>
<dbReference type="GO" id="GO:0031177">
    <property type="term" value="F:phosphopantetheine binding"/>
    <property type="evidence" value="ECO:0007669"/>
    <property type="project" value="InterPro"/>
</dbReference>
<organism evidence="9 10">
    <name type="scientific">Hyella patelloides LEGE 07179</name>
    <dbReference type="NCBI Taxonomy" id="945734"/>
    <lineage>
        <taxon>Bacteria</taxon>
        <taxon>Bacillati</taxon>
        <taxon>Cyanobacteriota</taxon>
        <taxon>Cyanophyceae</taxon>
        <taxon>Pleurocapsales</taxon>
        <taxon>Hyellaceae</taxon>
        <taxon>Hyella</taxon>
    </lineage>
</organism>
<dbReference type="PANTHER" id="PTHR45527:SF1">
    <property type="entry name" value="FATTY ACID SYNTHASE"/>
    <property type="match status" value="1"/>
</dbReference>
<accession>A0A563VWJ3</accession>
<dbReference type="GO" id="GO:0005829">
    <property type="term" value="C:cytosol"/>
    <property type="evidence" value="ECO:0007669"/>
    <property type="project" value="TreeGrafter"/>
</dbReference>
<dbReference type="InterPro" id="IPR023213">
    <property type="entry name" value="CAT-like_dom_sf"/>
</dbReference>
<dbReference type="PROSITE" id="PS00012">
    <property type="entry name" value="PHOSPHOPANTETHEINE"/>
    <property type="match status" value="3"/>
</dbReference>
<dbReference type="FunFam" id="3.30.300.30:FF:000015">
    <property type="entry name" value="Nonribosomal peptide synthase SidD"/>
    <property type="match status" value="1"/>
</dbReference>
<feature type="domain" description="Carrier" evidence="8">
    <location>
        <begin position="3224"/>
        <end position="3299"/>
    </location>
</feature>
<dbReference type="FunFam" id="1.10.1200.10:FF:000005">
    <property type="entry name" value="Nonribosomal peptide synthetase 1"/>
    <property type="match status" value="3"/>
</dbReference>
<dbReference type="Gene3D" id="3.40.50.12780">
    <property type="entry name" value="N-terminal domain of ligase-like"/>
    <property type="match status" value="2"/>
</dbReference>
<dbReference type="Gene3D" id="3.40.50.150">
    <property type="entry name" value="Vaccinia Virus protein VP39"/>
    <property type="match status" value="1"/>
</dbReference>
<dbReference type="Proteomes" id="UP000320055">
    <property type="component" value="Unassembled WGS sequence"/>
</dbReference>
<dbReference type="GO" id="GO:0016705">
    <property type="term" value="F:oxidoreductase activity, acting on paired donors, with incorporation or reduction of molecular oxygen"/>
    <property type="evidence" value="ECO:0007669"/>
    <property type="project" value="InterPro"/>
</dbReference>
<dbReference type="InterPro" id="IPR006342">
    <property type="entry name" value="FkbM_mtfrase"/>
</dbReference>
<sequence length="4713" mass="530742">MVDIISITTFVELLRHRVDTQPLKTAYTFLADGEIETASLNYNELERQARAIATELQAYCHPGDRVLLLYPSGLEFIAAFFGCLYAGVVAVPLGVPRRHQNLKRWQAIALDAQAKVVLTTEAVKNDLDRLLAKTEDWNTLLWLASDRLAEGDGNEWVCPDLNSDSLAFLQYTSGSTGTPKGVMVTHSNLLHNERTIEQAFGHSEKTIFVGWLPLFHDMGLMGNVLQPMYLGIHSILMSPTAFLQKPIRWLEAITRYKATTSGAPNFAYDLCVKKIKPEQLDKLDLSSWDVAFNGAEPIRAETLENFTSYFSGCGFRPEAFYPCYGMAEATLFISGNKKTDIPQIRQIEKKALKHNQVVSPTNNKLRSNIELSQTEQRSEITSPSNDGVISYWGTGRQRDGEIEKEAKEPKNLTSIDVTPYKNKNSLQIVSCGQSWLDQKIVIANPNTLSQCEDGQVGEIWVSGKSIAAGYWNRPLDTKCIFQARLNDTESGTFLRTGDLGFWHQGELFVTGRLKDLIIIRGRNYYPQDIELTVEKSHPSLRESCSAAFSVEVEGVERLVITQEVKRTYLRSLDVNAVTTAIRQAVSEYHELDIYAVALLKTGSIPKTSSGKIQRYACRDGFLKDSLSIVGKTVLEKVDETIEGNEKLSKVSMLRDRIAQIMGTNPSLLNPQQPLTSLGLNSLKAIEIKNLIEEEFNLDLPIESFWENLSVTSLAAWIQSEQESFSSTAIQTLPKSSLEKSSQAKTSTANIKFSLLYFSSNEAEFAEDKYELLIEGAKWADRHGFSAVWLPERHFHAFGGLYPNPSVLGAALAMVTERIRIRAGSVVMPLHNPIRVAEEWSVVDNLSKGRIDLAFARGWNPNDFVISPSAYPNSKEVLYSGIETIKKLWQGESLSLANGKGKPTDVRIYPLPHQQQLSIWLTCSGGKERFIEAGAMGVNILTALLFQPIEELAEKIALYRQARSQHGHDPNTGHVTLMMHTFVSEDLGVVRKKVRQPFIEYLESSVSLWRQGAKSLDDLNEQEREHLLAYAFERYFQTSALFGTPESCLSMVDRLKEIGVNEIACLIDFGVDSDSVLPALYSLKRLKQISNRVGEKLEITSSQANLRVKIAQPKTIEPDSQTKGSANNLSFSSPKASQRKLYEIKTDLSLTPILGKITSRSNTPSVLPKETSKNSVYPLSYGQRALWFLYQLNPESAAYNTAFTVLITSNLDVSAWRNALQALCDRHTILRTSFSQEEGEPYQEVRESVAIPFEEINAFGWTEEELKEEVTKNYQRPFNLEEGQVLWASLFTRSPEEHVFLLAIHHIVRDGWSMLLLINELRELYLAEKAGQKATLPTLKYDYQDYVQWQTEILLGKYGDRYVDYWHNQLAGELPVLDLPTDKPRLPQQTNKGESYTFKLESEITEQLKELAQTENATLYMTLLATFQILLHRYTGQEEILIGSPTAGRNAKFAQTVGYFVNLMVLRSQFSDNLTFKTFLTQTRQTLLKAIAHQDYPYALLVEKLQQEQDSSSSLIRVVFALQELQNEVTELFIPQEGEIQVDWDGLKLEPFVIPQEEGQFDLTLEIIEGRESLFGVFKYNSNLFEESTIERMAEHFQNLLQGIVANPDAQIAQLPLLTEAKRHQLLVEWNSTEVEYPQDKCIHQLFESQVAKTPDAIALVFEDQQLTYRELNERANQLAHYLQSKGVATEDKVGLCVERTPLLIIGLLGILKAGAAYVPLDPSYPTERLAFMLDDSGIKILITQQELIAKLPENKAQSICLDKDWAAISEASQHNPTPVVQAANLAYVIYTSGSTGRPKGVLVPHSGLVNLVNWHQQAFDVTASDRATQLAGMAFDAAGWEIYPYLTAGASIYLVDSETLLSPVDLQNWLIQKEITISFVSTAISERLLSLEWSPGIALRIMLTGGDKLHSAPSASIPFILVNNYGPTENTVVTTSGVVVANEDTIPAIGRPIANTKVYILDRCLQPLPVGIPGEMYISGAGLARGYLNRPELNETKFIFNPFVGAIRELSLQETLLYNSRLYKTGDRARYLSDGSIEYLGRIDNQVKIRGFRIELGEIETVLTGHPQIKETVVMVREDRPSRSDSLFAPTLVAYIVPNQKESVSNNELRSFLKQKLPEYMIPSVFVWLKTIPLTPNGKVDLSEIRKAGRQALPLPSRSTDNFVPPHTPTQEVLAAIWAEVLGLEQVGIHDNFFALGGHSLLATQVISRMRSTLQVELPLQNLFTYPTLDELSQQVETIRQQALGIEFKAIAPIERKENLPLSFAQTRLWFLSQLEGTTAVYNIPGALRLKGTLSVEALKQALAEIVQRHEVLRTRFDVVQNSPVQIIESDLPFSLPIVDLQDLSSQEQSVEVRRLVREEAQTLFDLSKAPLLRVTLLRLAADEHILLLTMHHIIADGWSWGVLMRELSVLYGVVVGARNSPLPALPIQYADFAVWQRRWLRGEILDTQLNYWKQQLKNAPPLLELPTDYPRPAVQTFVGRSESFILDKKLTSSLKNFSQQAGTTLFMTLLSAWAILLSRYSRQEELVIGTAIANRNRKELEPLIGFFVNTLALRLDLQDNPNFTDFLKQVRQVTLDAYTHQDLPFEQLVEELQPERNLSTTPIFQVMFVLDNGLPLELELPGLEWSILDRESVTAKFDFTLSMRETEAELEGTWEYNSDLFESATIKRAIAHFQTLLQTIVNNFEQSVAQLPLLTNVEKQQLLIEWNDTQADYPQDKCLHQLFESQVKQTPNAVAVVWQEQKLTYAELNARANQLAHYLQKLGVKPEVLVGICVERSILMVIGLLGILKAGGAYVPLDPDYPAERLAFMLDDAVVKVLLTQEKLSNALPPHQGKTVYLDRDWSAISSESPENPLSEVKQENLAYVIYTSGSTGKPKGVAIAHRSPLTLVFWAQEVFTTEQLAGVLASTSICFDLSVFELFVTLSWGGKVILSENALELPNLPAAEEVTLINTVPSAIAELIRTEGIPKTVRTVNLAGEPLPSQLVQQLYQQENIKEVYNLYGPSEDTTYSTFTLVEKTANNSPTIGKAIANTQTYILDRHLQPVPVGVPGELHLGGMGLAKGYLNQPELTEAKFISNPFVGAFREMPLQKSRLYKTGDLAKYLPDGKIQYLGRIDNQVKIRGFRIELGEIETVLNYHPQVRQAVVIARDDNSGDKRLVAYIVSEEKQPVCSDLRDFLKQKLPEYMIPSAFVLLEAIPLTPNGKINRRALPAPKNTNITQEFVPPRTPTQEVLAATWAEILKLQQVGIHDNFFALGGHSLLATQVISRIRETFELEIPLNYLFANPTIEELSQQVETIRQQGLGLEVSTIESVARTSYLPLSFAQQRLWFLEQLEGDSAAYNMSGALQLKGSLNLAALKQALQEIEQRHEVLRTYYPMVEGKPVQAIAPNPSLNLQVVDLQELPIQEQSAEVQNLASVEAQNPFDLSKAPLLRIKLLRLAANDHILLLTMHHIISDGWSLGILVRELSILYQTFIALPQVSKSPSPQVAQSLPPLPIQYADFAVWQRKWLSSEILDRQLSYWQQKLKNAPPILELSTDYPRLPIQSFRGRNFWFTLDKELTSSLLELSQRSQVTLFMTLLSAFAILLSRYSQQEDLVIGSPIANRNRRELESLIGFFVNTLALRFDLTDNPSFQDFLQQVRQTTLEAYTHQDLPFEQLVEELQPERTLSHTPLFQVMFALQNAPTEELELPGLSLMPLKTETVRVRFDLVLSMVETEEGLEGSWEYNSDLFDEATISRMAEHFKTLLAAIAVNPEQQIYKLPLLTKSEQQLLQKPLLKYEVKQCLHQLFELQVERSPDAVAVVYDNEQLTYQELNARANQLAHYLQSLGVKPEVLVGICVERSLEMIVGILGILKAGGAYLPLDSTNPQERLALMLSDSQVSLLVTQDKLKENLPPHKATVVCLDTDKKDIAQQRKDNPVSDVTPENLAYVIYTSGSTGTPKGVLVNHANVMRLFAATQSWFNFNASDVWTMFHNCAFDFSVWELWGALLHGGRLVVVPYLVTRSPEAFYKLLCQEQVTVLNQTPSAFRQLIWAENIAETTQQLNLRLVIFGGEALEIQTLKPWFDRHGDRTPQLVNMYGITETTVHVTYRPLTKDDLNNTGNAIGVPIPDLQVCILDRYLQPLPIGVPGEMYIAGSGLARGYLHRPELTAERFIEKPNVGAIHEQDCRLYKTGDKARYLPALKDTASLKDSLRVAHNGSIEYLGRLDNQVKIRGFRIELGEIETAIAQHPGVRETVVIPREDEPDNKRLVAYIVPDEKQAAPVLQLIRFQEQGRLTDKSLYELPNGMAIAHLNKNETDFVYQEIFEQLSYLRHGITINDGDCIFDVGANIGLFTLFAAKICSDVRVYAFEPIPPVFELLRLNTDLYGLNVKLFDVGLSAESTEAKFTYYPHVSVISGRFADASEEQEVVKSFLLNQDTSDETALSPTAIEQLLAERLQSQQFTCKLKTLSEIIEENGIEQIDLLKIDVEKSELEVLNGIKEEHWQKIKQIVVEVHDRDGRLAEITQMLARHQYEFTIAQENELRETELYNIYARRESIGLSRKTDKVVSTKKPSWNSKNTLIRDIRDRLKEKLPEYMIPSAFSGLSNLPLTANGKVDYQALPRPETDKIQHPRVSPRTPTEETMAEIWSEVLGIEQVSIYDNFFDLGGHSLLATQVTTRLRDRLGVELPLQYLFAKHTLASLAQTIEEMHSALEQLQSAPAEELDNREEFEI</sequence>
<dbReference type="InterPro" id="IPR045851">
    <property type="entry name" value="AMP-bd_C_sf"/>
</dbReference>
<keyword evidence="4" id="KW-0597">Phosphoprotein</keyword>
<keyword evidence="7" id="KW-0812">Transmembrane</keyword>
<comment type="similarity">
    <text evidence="2">Belongs to the ATP-dependent AMP-binding enzyme family.</text>
</comment>
<dbReference type="InterPro" id="IPR024011">
    <property type="entry name" value="Biosynth_lucif-like_mOase_dom"/>
</dbReference>
<gene>
    <name evidence="9" type="ORF">H1P_370006</name>
</gene>
<reference evidence="9 10" key="1">
    <citation type="submission" date="2019-01" db="EMBL/GenBank/DDBJ databases">
        <authorList>
            <person name="Brito A."/>
        </authorList>
    </citation>
    <scope>NUCLEOTIDE SEQUENCE [LARGE SCALE GENOMIC DNA]</scope>
    <source>
        <strain evidence="9">1</strain>
    </source>
</reference>
<comment type="cofactor">
    <cofactor evidence="1">
        <name>pantetheine 4'-phosphate</name>
        <dbReference type="ChEBI" id="CHEBI:47942"/>
    </cofactor>
</comment>
<dbReference type="NCBIfam" id="TIGR01733">
    <property type="entry name" value="AA-adenyl-dom"/>
    <property type="match status" value="3"/>
</dbReference>
<dbReference type="SMART" id="SM00823">
    <property type="entry name" value="PKS_PP"/>
    <property type="match status" value="4"/>
</dbReference>
<dbReference type="Gene3D" id="1.10.1200.10">
    <property type="entry name" value="ACP-like"/>
    <property type="match status" value="3"/>
</dbReference>
<dbReference type="CDD" id="cd12115">
    <property type="entry name" value="A_NRPS_Sfm_like"/>
    <property type="match status" value="1"/>
</dbReference>
<dbReference type="InterPro" id="IPR040097">
    <property type="entry name" value="FAAL/FAAC"/>
</dbReference>
<dbReference type="GO" id="GO:0071766">
    <property type="term" value="P:Actinobacterium-type cell wall biogenesis"/>
    <property type="evidence" value="ECO:0007669"/>
    <property type="project" value="UniProtKB-ARBA"/>
</dbReference>
<dbReference type="Pfam" id="PF23024">
    <property type="entry name" value="AMP-dom_DIP2-like"/>
    <property type="match status" value="1"/>
</dbReference>
<dbReference type="InterPro" id="IPR010071">
    <property type="entry name" value="AA_adenyl_dom"/>
</dbReference>
<evidence type="ECO:0000313" key="9">
    <source>
        <dbReference type="EMBL" id="VEP15781.1"/>
    </source>
</evidence>
<dbReference type="Gene3D" id="2.30.38.10">
    <property type="entry name" value="Luciferase, Domain 3"/>
    <property type="match status" value="3"/>
</dbReference>
<dbReference type="FunFam" id="3.40.50.12780:FF:000012">
    <property type="entry name" value="Non-ribosomal peptide synthetase"/>
    <property type="match status" value="3"/>
</dbReference>
<dbReference type="NCBIfam" id="TIGR01444">
    <property type="entry name" value="fkbM_fam"/>
    <property type="match status" value="1"/>
</dbReference>
<dbReference type="Gene3D" id="3.30.300.30">
    <property type="match status" value="5"/>
</dbReference>
<dbReference type="SUPFAM" id="SSF52777">
    <property type="entry name" value="CoA-dependent acyltransferases"/>
    <property type="match status" value="6"/>
</dbReference>
<dbReference type="GO" id="GO:0008610">
    <property type="term" value="P:lipid biosynthetic process"/>
    <property type="evidence" value="ECO:0007669"/>
    <property type="project" value="InterPro"/>
</dbReference>
<dbReference type="InterPro" id="IPR009081">
    <property type="entry name" value="PP-bd_ACP"/>
</dbReference>
<dbReference type="OrthoDB" id="9778383at2"/>
<feature type="domain" description="Carrier" evidence="8">
    <location>
        <begin position="644"/>
        <end position="721"/>
    </location>
</feature>
<dbReference type="Pfam" id="PF05050">
    <property type="entry name" value="Methyltransf_21"/>
    <property type="match status" value="1"/>
</dbReference>
<dbReference type="InterPro" id="IPR029063">
    <property type="entry name" value="SAM-dependent_MTases_sf"/>
</dbReference>
<dbReference type="FunFam" id="3.30.559.10:FF:000012">
    <property type="entry name" value="Non-ribosomal peptide synthetase"/>
    <property type="match status" value="2"/>
</dbReference>
<evidence type="ECO:0000256" key="1">
    <source>
        <dbReference type="ARBA" id="ARBA00001957"/>
    </source>
</evidence>
<dbReference type="CDD" id="cd05930">
    <property type="entry name" value="A_NRPS"/>
    <property type="match status" value="1"/>
</dbReference>
<dbReference type="Pfam" id="PF00501">
    <property type="entry name" value="AMP-binding"/>
    <property type="match status" value="4"/>
</dbReference>
<dbReference type="NCBIfam" id="NF003417">
    <property type="entry name" value="PRK04813.1"/>
    <property type="match status" value="6"/>
</dbReference>
<dbReference type="InterPro" id="IPR042099">
    <property type="entry name" value="ANL_N_sf"/>
</dbReference>
<dbReference type="CDD" id="cd19531">
    <property type="entry name" value="LCL_NRPS-like"/>
    <property type="match status" value="3"/>
</dbReference>
<dbReference type="Gene3D" id="3.30.559.10">
    <property type="entry name" value="Chloramphenicol acetyltransferase-like domain"/>
    <property type="match status" value="3"/>
</dbReference>
<dbReference type="PANTHER" id="PTHR45527">
    <property type="entry name" value="NONRIBOSOMAL PEPTIDE SYNTHETASE"/>
    <property type="match status" value="1"/>
</dbReference>
<dbReference type="NCBIfam" id="TIGR04020">
    <property type="entry name" value="seco_metab_LLM"/>
    <property type="match status" value="1"/>
</dbReference>
<evidence type="ECO:0000313" key="10">
    <source>
        <dbReference type="Proteomes" id="UP000320055"/>
    </source>
</evidence>
<dbReference type="RefSeq" id="WP_144865672.1">
    <property type="nucleotide sequence ID" value="NZ_LR213797.1"/>
</dbReference>
<feature type="domain" description="Carrier" evidence="8">
    <location>
        <begin position="4616"/>
        <end position="4691"/>
    </location>
</feature>
<dbReference type="InterPro" id="IPR036661">
    <property type="entry name" value="Luciferase-like_sf"/>
</dbReference>
<name>A0A563VWJ3_9CYAN</name>
<protein>
    <recommendedName>
        <fullName evidence="8">Carrier domain-containing protein</fullName>
    </recommendedName>
</protein>
<dbReference type="PROSITE" id="PS50075">
    <property type="entry name" value="CARRIER"/>
    <property type="match status" value="4"/>
</dbReference>
<dbReference type="InterPro" id="IPR020806">
    <property type="entry name" value="PKS_PP-bd"/>
</dbReference>
<dbReference type="InterPro" id="IPR000873">
    <property type="entry name" value="AMP-dep_synth/lig_dom"/>
</dbReference>
<dbReference type="PROSITE" id="PS00455">
    <property type="entry name" value="AMP_BINDING"/>
    <property type="match status" value="4"/>
</dbReference>
<dbReference type="Pfam" id="PF00668">
    <property type="entry name" value="Condensation"/>
    <property type="match status" value="3"/>
</dbReference>
<dbReference type="SUPFAM" id="SSF51679">
    <property type="entry name" value="Bacterial luciferase-like"/>
    <property type="match status" value="1"/>
</dbReference>
<keyword evidence="3" id="KW-0596">Phosphopantetheine</keyword>
<dbReference type="InterPro" id="IPR011251">
    <property type="entry name" value="Luciferase-like_dom"/>
</dbReference>
<dbReference type="SUPFAM" id="SSF53335">
    <property type="entry name" value="S-adenosyl-L-methionine-dependent methyltransferases"/>
    <property type="match status" value="1"/>
</dbReference>
<feature type="transmembrane region" description="Helical" evidence="7">
    <location>
        <begin position="76"/>
        <end position="95"/>
    </location>
</feature>